<proteinExistence type="predicted"/>
<name>A0A0F9C550_9ZZZZ</name>
<comment type="caution">
    <text evidence="1">The sequence shown here is derived from an EMBL/GenBank/DDBJ whole genome shotgun (WGS) entry which is preliminary data.</text>
</comment>
<dbReference type="EMBL" id="LAZR01045978">
    <property type="protein sequence ID" value="KKK97604.1"/>
    <property type="molecule type" value="Genomic_DNA"/>
</dbReference>
<accession>A0A0F9C550</accession>
<organism evidence="1">
    <name type="scientific">marine sediment metagenome</name>
    <dbReference type="NCBI Taxonomy" id="412755"/>
    <lineage>
        <taxon>unclassified sequences</taxon>
        <taxon>metagenomes</taxon>
        <taxon>ecological metagenomes</taxon>
    </lineage>
</organism>
<protein>
    <submittedName>
        <fullName evidence="1">Uncharacterized protein</fullName>
    </submittedName>
</protein>
<reference evidence="1" key="1">
    <citation type="journal article" date="2015" name="Nature">
        <title>Complex archaea that bridge the gap between prokaryotes and eukaryotes.</title>
        <authorList>
            <person name="Spang A."/>
            <person name="Saw J.H."/>
            <person name="Jorgensen S.L."/>
            <person name="Zaremba-Niedzwiedzka K."/>
            <person name="Martijn J."/>
            <person name="Lind A.E."/>
            <person name="van Eijk R."/>
            <person name="Schleper C."/>
            <person name="Guy L."/>
            <person name="Ettema T.J."/>
        </authorList>
    </citation>
    <scope>NUCLEOTIDE SEQUENCE</scope>
</reference>
<dbReference type="AlphaFoldDB" id="A0A0F9C550"/>
<gene>
    <name evidence="1" type="ORF">LCGC14_2651100</name>
</gene>
<evidence type="ECO:0000313" key="1">
    <source>
        <dbReference type="EMBL" id="KKK97604.1"/>
    </source>
</evidence>
<sequence length="97" mass="10963">MAEPTPEEQLADDIGSFHDDPLGYVMYNFPWETERSIQVVELAQGVDDFLTEADLVRKVAYRDRFPNCRYGPDLWACDFLDSLVGKSGNASSMAVLR</sequence>